<evidence type="ECO:0000313" key="1">
    <source>
        <dbReference type="EMBL" id="GMR56706.1"/>
    </source>
</evidence>
<gene>
    <name evidence="1" type="ORF">PMAYCL1PPCAC_26901</name>
</gene>
<keyword evidence="2" id="KW-1185">Reference proteome</keyword>
<protein>
    <submittedName>
        <fullName evidence="1">Uncharacterized protein</fullName>
    </submittedName>
</protein>
<reference evidence="2" key="1">
    <citation type="submission" date="2022-10" db="EMBL/GenBank/DDBJ databases">
        <title>Genome assembly of Pristionchus species.</title>
        <authorList>
            <person name="Yoshida K."/>
            <person name="Sommer R.J."/>
        </authorList>
    </citation>
    <scope>NUCLEOTIDE SEQUENCE [LARGE SCALE GENOMIC DNA]</scope>
    <source>
        <strain evidence="2">RS5460</strain>
    </source>
</reference>
<dbReference type="Proteomes" id="UP001328107">
    <property type="component" value="Unassembled WGS sequence"/>
</dbReference>
<dbReference type="EMBL" id="BTRK01000006">
    <property type="protein sequence ID" value="GMR56706.1"/>
    <property type="molecule type" value="Genomic_DNA"/>
</dbReference>
<evidence type="ECO:0000313" key="2">
    <source>
        <dbReference type="Proteomes" id="UP001328107"/>
    </source>
</evidence>
<organism evidence="1 2">
    <name type="scientific">Pristionchus mayeri</name>
    <dbReference type="NCBI Taxonomy" id="1317129"/>
    <lineage>
        <taxon>Eukaryota</taxon>
        <taxon>Metazoa</taxon>
        <taxon>Ecdysozoa</taxon>
        <taxon>Nematoda</taxon>
        <taxon>Chromadorea</taxon>
        <taxon>Rhabditida</taxon>
        <taxon>Rhabditina</taxon>
        <taxon>Diplogasteromorpha</taxon>
        <taxon>Diplogasteroidea</taxon>
        <taxon>Neodiplogasteridae</taxon>
        <taxon>Pristionchus</taxon>
    </lineage>
</organism>
<feature type="non-terminal residue" evidence="1">
    <location>
        <position position="1"/>
    </location>
</feature>
<dbReference type="AlphaFoldDB" id="A0AAN5D4I6"/>
<sequence length="104" mass="11860">STREETRVTQRSHRQAHWGITPVLRISVASPTGADCSDYFAASLTRSTRECPRCLRFPQCRRDLTWSGDDFNDSFSREIWQLLVAVHCKSSVISYSLPFACSFV</sequence>
<name>A0AAN5D4I6_9BILA</name>
<proteinExistence type="predicted"/>
<comment type="caution">
    <text evidence="1">The sequence shown here is derived from an EMBL/GenBank/DDBJ whole genome shotgun (WGS) entry which is preliminary data.</text>
</comment>
<accession>A0AAN5D4I6</accession>